<gene>
    <name evidence="2" type="ORF">METZ01_LOCUS62835</name>
</gene>
<organism evidence="2">
    <name type="scientific">marine metagenome</name>
    <dbReference type="NCBI Taxonomy" id="408172"/>
    <lineage>
        <taxon>unclassified sequences</taxon>
        <taxon>metagenomes</taxon>
        <taxon>ecological metagenomes</taxon>
    </lineage>
</organism>
<dbReference type="EMBL" id="UINC01003876">
    <property type="protein sequence ID" value="SVA09981.1"/>
    <property type="molecule type" value="Genomic_DNA"/>
</dbReference>
<dbReference type="AlphaFoldDB" id="A0A381T335"/>
<accession>A0A381T335</accession>
<dbReference type="InterPro" id="IPR001466">
    <property type="entry name" value="Beta-lactam-related"/>
</dbReference>
<dbReference type="Pfam" id="PF00144">
    <property type="entry name" value="Beta-lactamase"/>
    <property type="match status" value="1"/>
</dbReference>
<sequence length="657" mass="72635">MLRAVLLFAILFFTTTVAAQDTLRPGDMVGGSVSEGDTVSYVTDVAAGHFIMGEITDLTGNAIVELLDPEGRAVAGTTYPLAFAFETSEAGQYRFQIFVEDDGAGDFEVFLDRIEPIETDPAKLVDQLMFPYDRDDSPGAAVSVWQNGRNIFLGAYGMANLAYGIPFDLDTPTNIGSTSKQFTAFAIMLQEERGKLSLEDDIRTHIPELPEFDETIAVRHLITHTSGLREFLNLLTMSGRRLDHGDYIGRDELIDITQNQPALQNSPGSEWNYNNTAFGLAAVIVERTSGQRFHEFMADNVFGPLGMTRTVVRPTPEHIVEDRSIGYTPSEDGFLEISDLGGAVGAGGIYSTVEDLQTWVENYANPKIGNAEIFEEMMTPYVLTDGEETGYGFGLSVDEQRGLKRIQHGGADVAHRSMLAYYPEINAGITVQSNHSGFDSNIAFRIAGLFFEDEMDPEEEEGAAEAGDFDPAAYDSEDFDEMVGRYALDAAPEFILTFTREGDTLYTQATGQSRLEIVPTSDSTFALSAVEASLTFHRDSDGEIEGATLNQNGQQQHATLLEEYETWEPTVEDLAAFEGRYFSEEIETFYTMVLEGEKLVMHQRRIGSSDLIPGNEDVFGGLGGELTMSFERDRNNQVIGFYLSNGRTRDVRFDRVR</sequence>
<evidence type="ECO:0000259" key="1">
    <source>
        <dbReference type="Pfam" id="PF00144"/>
    </source>
</evidence>
<reference evidence="2" key="1">
    <citation type="submission" date="2018-05" db="EMBL/GenBank/DDBJ databases">
        <authorList>
            <person name="Lanie J.A."/>
            <person name="Ng W.-L."/>
            <person name="Kazmierczak K.M."/>
            <person name="Andrzejewski T.M."/>
            <person name="Davidsen T.M."/>
            <person name="Wayne K.J."/>
            <person name="Tettelin H."/>
            <person name="Glass J.I."/>
            <person name="Rusch D."/>
            <person name="Podicherti R."/>
            <person name="Tsui H.-C.T."/>
            <person name="Winkler M.E."/>
        </authorList>
    </citation>
    <scope>NUCLEOTIDE SEQUENCE</scope>
</reference>
<dbReference type="InterPro" id="IPR050491">
    <property type="entry name" value="AmpC-like"/>
</dbReference>
<dbReference type="Gene3D" id="3.40.710.10">
    <property type="entry name" value="DD-peptidase/beta-lactamase superfamily"/>
    <property type="match status" value="1"/>
</dbReference>
<dbReference type="InterPro" id="IPR012338">
    <property type="entry name" value="Beta-lactam/transpept-like"/>
</dbReference>
<dbReference type="PANTHER" id="PTHR46825:SF9">
    <property type="entry name" value="BETA-LACTAMASE-RELATED DOMAIN-CONTAINING PROTEIN"/>
    <property type="match status" value="1"/>
</dbReference>
<name>A0A381T335_9ZZZZ</name>
<dbReference type="PANTHER" id="PTHR46825">
    <property type="entry name" value="D-ALANYL-D-ALANINE-CARBOXYPEPTIDASE/ENDOPEPTIDASE AMPH"/>
    <property type="match status" value="1"/>
</dbReference>
<proteinExistence type="predicted"/>
<evidence type="ECO:0000313" key="2">
    <source>
        <dbReference type="EMBL" id="SVA09981.1"/>
    </source>
</evidence>
<feature type="domain" description="Beta-lactamase-related" evidence="1">
    <location>
        <begin position="128"/>
        <end position="438"/>
    </location>
</feature>
<protein>
    <recommendedName>
        <fullName evidence="1">Beta-lactamase-related domain-containing protein</fullName>
    </recommendedName>
</protein>
<dbReference type="SUPFAM" id="SSF56601">
    <property type="entry name" value="beta-lactamase/transpeptidase-like"/>
    <property type="match status" value="1"/>
</dbReference>